<dbReference type="InterPro" id="IPR020008">
    <property type="entry name" value="GlyGly_CTERM"/>
</dbReference>
<dbReference type="NCBIfam" id="NF038116">
    <property type="entry name" value="Sden1266_dom"/>
    <property type="match status" value="1"/>
</dbReference>
<evidence type="ECO:0000256" key="1">
    <source>
        <dbReference type="SAM" id="SignalP"/>
    </source>
</evidence>
<gene>
    <name evidence="2" type="ORF">SJ2017_3021</name>
</gene>
<feature type="signal peptide" evidence="1">
    <location>
        <begin position="1"/>
        <end position="36"/>
    </location>
</feature>
<accession>A0ABN4YJW5</accession>
<evidence type="ECO:0000313" key="2">
    <source>
        <dbReference type="EMBL" id="ARD23298.1"/>
    </source>
</evidence>
<feature type="chain" id="PRO_5045122228" description="GlyGly-CTERM sorting domain-containing protein" evidence="1">
    <location>
        <begin position="37"/>
        <end position="329"/>
    </location>
</feature>
<keyword evidence="1" id="KW-0732">Signal</keyword>
<dbReference type="NCBIfam" id="TIGR03501">
    <property type="entry name" value="GlyGly_CTERM"/>
    <property type="match status" value="1"/>
</dbReference>
<dbReference type="Proteomes" id="UP000191820">
    <property type="component" value="Chromosome"/>
</dbReference>
<name>A0ABN4YJW5_9GAMM</name>
<organism evidence="2 3">
    <name type="scientific">Shewanella japonica</name>
    <dbReference type="NCBI Taxonomy" id="93973"/>
    <lineage>
        <taxon>Bacteria</taxon>
        <taxon>Pseudomonadati</taxon>
        <taxon>Pseudomonadota</taxon>
        <taxon>Gammaproteobacteria</taxon>
        <taxon>Alteromonadales</taxon>
        <taxon>Shewanellaceae</taxon>
        <taxon>Shewanella</taxon>
    </lineage>
</organism>
<dbReference type="EMBL" id="CP020472">
    <property type="protein sequence ID" value="ARD23298.1"/>
    <property type="molecule type" value="Genomic_DNA"/>
</dbReference>
<sequence>MNRQYPCLRRIRLFAISSISRFLMLVMGVASMSAMASTSQQSIIVSEGRQLSSIEQGDPFKAQHGVLTEQQKSTLNELVLKEKQQRQASESAGKNHAEKLSRSEIIALRASGVMSEKVQQGLPTAQSLSNGTGLSKIQKAQVNQQAIVGYRDFDIYAAYSRLFDDLDEDGFYQTFSVTFDADVYGFTQGEAANVYAELYLSRNGGPWEHYYSTDVFTIYGDATDDDYEVLTTLAQGYKTDYYDVLIDLYELGYEDIVATLSSEESDGLYALPLESSDRDTVYEEEYVEVIETEVHVSGGSMTWTSLFILLLLGVQRTVLPTKRLNNNTD</sequence>
<reference evidence="2 3" key="1">
    <citation type="submission" date="2017-03" db="EMBL/GenBank/DDBJ databases">
        <title>Genome sequencing of Shewanella japonica KCTC 22435.</title>
        <authorList>
            <person name="Kim K.M."/>
        </authorList>
    </citation>
    <scope>NUCLEOTIDE SEQUENCE [LARGE SCALE GENOMIC DNA]</scope>
    <source>
        <strain evidence="2 3">KCTC 22435</strain>
    </source>
</reference>
<protein>
    <recommendedName>
        <fullName evidence="4">GlyGly-CTERM sorting domain-containing protein</fullName>
    </recommendedName>
</protein>
<keyword evidence="3" id="KW-1185">Reference proteome</keyword>
<proteinExistence type="predicted"/>
<evidence type="ECO:0008006" key="4">
    <source>
        <dbReference type="Google" id="ProtNLM"/>
    </source>
</evidence>
<dbReference type="RefSeq" id="WP_080916300.1">
    <property type="nucleotide sequence ID" value="NZ_CP020472.1"/>
</dbReference>
<evidence type="ECO:0000313" key="3">
    <source>
        <dbReference type="Proteomes" id="UP000191820"/>
    </source>
</evidence>